<dbReference type="AlphaFoldDB" id="A0AAW1TZV9"/>
<keyword evidence="2" id="KW-1185">Reference proteome</keyword>
<dbReference type="EMBL" id="JARQZJ010000031">
    <property type="protein sequence ID" value="KAK9874228.1"/>
    <property type="molecule type" value="Genomic_DNA"/>
</dbReference>
<sequence>MIFTLYYMYATLLQWWRLGSLKNKLNGTLNSKNALLLSTSKNIHGSKRQRSIENLLFHVEDRIACTIVPKQIVNLAHWILFPKDLKAFPIHIEVRKCDLKPPFLYLMVRTLLDNYTRHDSEIIQIEHFGELVAWKGTSKFEVLLKTDLEHLTKLVHCFWNSTIDINHDLEVLEVETVNIDGNANKIKYTRKYSIGETIKYSHSPVHWKKFAQDVKELYLKIRENSNPKIKIENGSSKLDDQKEFLYTK</sequence>
<evidence type="ECO:0000313" key="2">
    <source>
        <dbReference type="Proteomes" id="UP001431783"/>
    </source>
</evidence>
<proteinExistence type="predicted"/>
<comment type="caution">
    <text evidence="1">The sequence shown here is derived from an EMBL/GenBank/DDBJ whole genome shotgun (WGS) entry which is preliminary data.</text>
</comment>
<reference evidence="1 2" key="1">
    <citation type="submission" date="2023-03" db="EMBL/GenBank/DDBJ databases">
        <title>Genome insight into feeding habits of ladybird beetles.</title>
        <authorList>
            <person name="Li H.-S."/>
            <person name="Huang Y.-H."/>
            <person name="Pang H."/>
        </authorList>
    </citation>
    <scope>NUCLEOTIDE SEQUENCE [LARGE SCALE GENOMIC DNA]</scope>
    <source>
        <strain evidence="1">SYSU_2023b</strain>
        <tissue evidence="1">Whole body</tissue>
    </source>
</reference>
<organism evidence="1 2">
    <name type="scientific">Henosepilachna vigintioctopunctata</name>
    <dbReference type="NCBI Taxonomy" id="420089"/>
    <lineage>
        <taxon>Eukaryota</taxon>
        <taxon>Metazoa</taxon>
        <taxon>Ecdysozoa</taxon>
        <taxon>Arthropoda</taxon>
        <taxon>Hexapoda</taxon>
        <taxon>Insecta</taxon>
        <taxon>Pterygota</taxon>
        <taxon>Neoptera</taxon>
        <taxon>Endopterygota</taxon>
        <taxon>Coleoptera</taxon>
        <taxon>Polyphaga</taxon>
        <taxon>Cucujiformia</taxon>
        <taxon>Coccinelloidea</taxon>
        <taxon>Coccinellidae</taxon>
        <taxon>Epilachninae</taxon>
        <taxon>Epilachnini</taxon>
        <taxon>Henosepilachna</taxon>
    </lineage>
</organism>
<dbReference type="Proteomes" id="UP001431783">
    <property type="component" value="Unassembled WGS sequence"/>
</dbReference>
<accession>A0AAW1TZV9</accession>
<gene>
    <name evidence="1" type="ORF">WA026_002580</name>
</gene>
<name>A0AAW1TZV9_9CUCU</name>
<evidence type="ECO:0000313" key="1">
    <source>
        <dbReference type="EMBL" id="KAK9874228.1"/>
    </source>
</evidence>
<protein>
    <submittedName>
        <fullName evidence="1">Uncharacterized protein</fullName>
    </submittedName>
</protein>